<keyword evidence="2" id="KW-1185">Reference proteome</keyword>
<accession>A0ABW1XIY1</accession>
<dbReference type="EMBL" id="JBHSUS010000001">
    <property type="protein sequence ID" value="MFC6439754.1"/>
    <property type="molecule type" value="Genomic_DNA"/>
</dbReference>
<dbReference type="Proteomes" id="UP001596364">
    <property type="component" value="Unassembled WGS sequence"/>
</dbReference>
<sequence length="165" mass="19018">MNIKNIFIFTLIFSMASCSDEDSNCVLDDYCNNEIVLKASFPKNSSIIEYEFVNNFRNVAFDKRLIPIGYDVSGRYIEIECKVGKSKYVGSYIDWDLENSDLHVINRGDSLRFSLDLRKTHVLSDDASDCSVIYAHSLKDWIAGERFLIYSRVDLPEGVMMKLKR</sequence>
<name>A0ABW1XIY1_9ALTE</name>
<proteinExistence type="predicted"/>
<reference evidence="2" key="1">
    <citation type="journal article" date="2019" name="Int. J. Syst. Evol. Microbiol.">
        <title>The Global Catalogue of Microorganisms (GCM) 10K type strain sequencing project: providing services to taxonomists for standard genome sequencing and annotation.</title>
        <authorList>
            <consortium name="The Broad Institute Genomics Platform"/>
            <consortium name="The Broad Institute Genome Sequencing Center for Infectious Disease"/>
            <person name="Wu L."/>
            <person name="Ma J."/>
        </authorList>
    </citation>
    <scope>NUCLEOTIDE SEQUENCE [LARGE SCALE GENOMIC DNA]</scope>
    <source>
        <strain evidence="2">CGMCC 1.16031</strain>
    </source>
</reference>
<organism evidence="1 2">
    <name type="scientific">Pseudobowmanella zhangzhouensis</name>
    <dbReference type="NCBI Taxonomy" id="1537679"/>
    <lineage>
        <taxon>Bacteria</taxon>
        <taxon>Pseudomonadati</taxon>
        <taxon>Pseudomonadota</taxon>
        <taxon>Gammaproteobacteria</taxon>
        <taxon>Alteromonadales</taxon>
        <taxon>Alteromonadaceae</taxon>
    </lineage>
</organism>
<dbReference type="PROSITE" id="PS51257">
    <property type="entry name" value="PROKAR_LIPOPROTEIN"/>
    <property type="match status" value="1"/>
</dbReference>
<protein>
    <submittedName>
        <fullName evidence="1">Uncharacterized protein</fullName>
    </submittedName>
</protein>
<evidence type="ECO:0000313" key="1">
    <source>
        <dbReference type="EMBL" id="MFC6439754.1"/>
    </source>
</evidence>
<gene>
    <name evidence="1" type="ORF">ACFP85_06290</name>
</gene>
<dbReference type="RefSeq" id="WP_377148583.1">
    <property type="nucleotide sequence ID" value="NZ_JBHSUS010000001.1"/>
</dbReference>
<evidence type="ECO:0000313" key="2">
    <source>
        <dbReference type="Proteomes" id="UP001596364"/>
    </source>
</evidence>
<comment type="caution">
    <text evidence="1">The sequence shown here is derived from an EMBL/GenBank/DDBJ whole genome shotgun (WGS) entry which is preliminary data.</text>
</comment>